<sequence length="145" mass="16452">MHYVFYLNNATAKHKCSTRGWAMMVQPELVSPSRAQKLVHGSLQAGGKVLKWLFDARYGQHYREVYAKCFFLQTKGGFRAQVLVGIPRSVKGCLGVLISESHDVYYVECFGYSDSFEALWMHEVQRLASTQWMRFGGRSSSNSGV</sequence>
<reference evidence="1" key="1">
    <citation type="submission" date="2021-01" db="EMBL/GenBank/DDBJ databases">
        <title>Adiantum capillus-veneris genome.</title>
        <authorList>
            <person name="Fang Y."/>
            <person name="Liao Q."/>
        </authorList>
    </citation>
    <scope>NUCLEOTIDE SEQUENCE</scope>
    <source>
        <strain evidence="1">H3</strain>
        <tissue evidence="1">Leaf</tissue>
    </source>
</reference>
<protein>
    <submittedName>
        <fullName evidence="1">Uncharacterized protein</fullName>
    </submittedName>
</protein>
<dbReference type="Proteomes" id="UP000886520">
    <property type="component" value="Chromosome 8"/>
</dbReference>
<evidence type="ECO:0000313" key="2">
    <source>
        <dbReference type="Proteomes" id="UP000886520"/>
    </source>
</evidence>
<keyword evidence="2" id="KW-1185">Reference proteome</keyword>
<evidence type="ECO:0000313" key="1">
    <source>
        <dbReference type="EMBL" id="KAI5076950.1"/>
    </source>
</evidence>
<organism evidence="1 2">
    <name type="scientific">Adiantum capillus-veneris</name>
    <name type="common">Maidenhair fern</name>
    <dbReference type="NCBI Taxonomy" id="13818"/>
    <lineage>
        <taxon>Eukaryota</taxon>
        <taxon>Viridiplantae</taxon>
        <taxon>Streptophyta</taxon>
        <taxon>Embryophyta</taxon>
        <taxon>Tracheophyta</taxon>
        <taxon>Polypodiopsida</taxon>
        <taxon>Polypodiidae</taxon>
        <taxon>Polypodiales</taxon>
        <taxon>Pteridineae</taxon>
        <taxon>Pteridaceae</taxon>
        <taxon>Vittarioideae</taxon>
        <taxon>Adiantum</taxon>
    </lineage>
</organism>
<dbReference type="EMBL" id="JABFUD020000008">
    <property type="protein sequence ID" value="KAI5076950.1"/>
    <property type="molecule type" value="Genomic_DNA"/>
</dbReference>
<proteinExistence type="predicted"/>
<accession>A0A9D4UZF5</accession>
<comment type="caution">
    <text evidence="1">The sequence shown here is derived from an EMBL/GenBank/DDBJ whole genome shotgun (WGS) entry which is preliminary data.</text>
</comment>
<dbReference type="AlphaFoldDB" id="A0A9D4UZF5"/>
<gene>
    <name evidence="1" type="ORF">GOP47_0009015</name>
</gene>
<name>A0A9D4UZF5_ADICA</name>